<protein>
    <submittedName>
        <fullName evidence="2">Uncharacterized protein</fullName>
    </submittedName>
</protein>
<dbReference type="HOGENOM" id="CLU_2210624_0_0_1"/>
<comment type="caution">
    <text evidence="2">The sequence shown here is derived from an EMBL/GenBank/DDBJ whole genome shotgun (WGS) entry which is preliminary data.</text>
</comment>
<proteinExistence type="predicted"/>
<dbReference type="OrthoDB" id="5279542at2759"/>
<dbReference type="Proteomes" id="UP000031192">
    <property type="component" value="Unassembled WGS sequence"/>
</dbReference>
<keyword evidence="1" id="KW-1133">Transmembrane helix</keyword>
<reference evidence="2 3" key="1">
    <citation type="journal article" date="2014" name="Proc. Natl. Acad. Sci. U.S.A.">
        <title>Trajectory and genomic determinants of fungal-pathogen speciation and host adaptation.</title>
        <authorList>
            <person name="Hu X."/>
            <person name="Xiao G."/>
            <person name="Zheng P."/>
            <person name="Shang Y."/>
            <person name="Su Y."/>
            <person name="Zhang X."/>
            <person name="Liu X."/>
            <person name="Zhan S."/>
            <person name="St Leger R.J."/>
            <person name="Wang C."/>
        </authorList>
    </citation>
    <scope>NUCLEOTIDE SEQUENCE [LARGE SCALE GENOMIC DNA]</scope>
    <source>
        <strain evidence="2 3">ARSEF 977</strain>
    </source>
</reference>
<sequence>MAAPQPFQHPPQSNRRIITSVHVLVMVMSFIGMGFVFFLLGVEPYYTPALSAGPVFAVAFFWSLVELIVRRKRGWKADIHPGAHVVVCLVLWLSAVGVGAQLATFAA</sequence>
<keyword evidence="1" id="KW-0812">Transmembrane</keyword>
<evidence type="ECO:0000256" key="1">
    <source>
        <dbReference type="SAM" id="Phobius"/>
    </source>
</evidence>
<dbReference type="AlphaFoldDB" id="A0A0B4GNN8"/>
<evidence type="ECO:0000313" key="2">
    <source>
        <dbReference type="EMBL" id="KID84188.1"/>
    </source>
</evidence>
<evidence type="ECO:0000313" key="3">
    <source>
        <dbReference type="Proteomes" id="UP000031192"/>
    </source>
</evidence>
<feature type="transmembrane region" description="Helical" evidence="1">
    <location>
        <begin position="48"/>
        <end position="69"/>
    </location>
</feature>
<feature type="transmembrane region" description="Helical" evidence="1">
    <location>
        <begin position="21"/>
        <end position="42"/>
    </location>
</feature>
<accession>A0A0B4GNN8</accession>
<keyword evidence="3" id="KW-1185">Reference proteome</keyword>
<keyword evidence="1" id="KW-0472">Membrane</keyword>
<feature type="transmembrane region" description="Helical" evidence="1">
    <location>
        <begin position="81"/>
        <end position="103"/>
    </location>
</feature>
<dbReference type="EMBL" id="AZNH01000046">
    <property type="protein sequence ID" value="KID84188.1"/>
    <property type="molecule type" value="Genomic_DNA"/>
</dbReference>
<organism evidence="2 3">
    <name type="scientific">Metarhizium guizhouense (strain ARSEF 977)</name>
    <dbReference type="NCBI Taxonomy" id="1276136"/>
    <lineage>
        <taxon>Eukaryota</taxon>
        <taxon>Fungi</taxon>
        <taxon>Dikarya</taxon>
        <taxon>Ascomycota</taxon>
        <taxon>Pezizomycotina</taxon>
        <taxon>Sordariomycetes</taxon>
        <taxon>Hypocreomycetidae</taxon>
        <taxon>Hypocreales</taxon>
        <taxon>Clavicipitaceae</taxon>
        <taxon>Metarhizium</taxon>
    </lineage>
</organism>
<name>A0A0B4GNN8_METGA</name>
<gene>
    <name evidence="2" type="ORF">MGU_08602</name>
</gene>